<dbReference type="PROSITE" id="PS50977">
    <property type="entry name" value="HTH_TETR_2"/>
    <property type="match status" value="1"/>
</dbReference>
<dbReference type="PANTHER" id="PTHR30055:SF234">
    <property type="entry name" value="HTH-TYPE TRANSCRIPTIONAL REGULATOR BETI"/>
    <property type="match status" value="1"/>
</dbReference>
<feature type="domain" description="HTH tetR-type" evidence="5">
    <location>
        <begin position="10"/>
        <end position="70"/>
    </location>
</feature>
<dbReference type="OrthoDB" id="9803547at2"/>
<dbReference type="PRINTS" id="PR00455">
    <property type="entry name" value="HTHTETR"/>
</dbReference>
<evidence type="ECO:0000256" key="1">
    <source>
        <dbReference type="ARBA" id="ARBA00023015"/>
    </source>
</evidence>
<name>A0A255Y120_9PROT</name>
<dbReference type="InterPro" id="IPR050109">
    <property type="entry name" value="HTH-type_TetR-like_transc_reg"/>
</dbReference>
<keyword evidence="7" id="KW-1185">Reference proteome</keyword>
<evidence type="ECO:0000313" key="7">
    <source>
        <dbReference type="Proteomes" id="UP000216361"/>
    </source>
</evidence>
<dbReference type="AlphaFoldDB" id="A0A255Y120"/>
<evidence type="ECO:0000256" key="4">
    <source>
        <dbReference type="PROSITE-ProRule" id="PRU00335"/>
    </source>
</evidence>
<accession>A0A255Y120</accession>
<dbReference type="Gene3D" id="1.10.357.10">
    <property type="entry name" value="Tetracycline Repressor, domain 2"/>
    <property type="match status" value="1"/>
</dbReference>
<dbReference type="SUPFAM" id="SSF46689">
    <property type="entry name" value="Homeodomain-like"/>
    <property type="match status" value="1"/>
</dbReference>
<evidence type="ECO:0000313" key="6">
    <source>
        <dbReference type="EMBL" id="OYQ22841.1"/>
    </source>
</evidence>
<dbReference type="InterPro" id="IPR009057">
    <property type="entry name" value="Homeodomain-like_sf"/>
</dbReference>
<sequence>MVKTRRIAPDAKLEAILQAAEGLFSQQGYSATTIAAIADRAGVAVGTIYRFFPEKSALLRSLHQRVADRMIEAMRIGWQSEPDFAQRFLPMICALFDTAVRDRELLIVLQTARDASPEQFSKAIDKIVTAIRHMYIQGLECGIYRQFDPTIAANIAYGMVEGAMRALMAGKASFPRKVLEDQLATAMSSVFVR</sequence>
<dbReference type="GO" id="GO:0003700">
    <property type="term" value="F:DNA-binding transcription factor activity"/>
    <property type="evidence" value="ECO:0007669"/>
    <property type="project" value="TreeGrafter"/>
</dbReference>
<keyword evidence="2 4" id="KW-0238">DNA-binding</keyword>
<comment type="caution">
    <text evidence="6">The sequence shown here is derived from an EMBL/GenBank/DDBJ whole genome shotgun (WGS) entry which is preliminary data.</text>
</comment>
<evidence type="ECO:0000256" key="2">
    <source>
        <dbReference type="ARBA" id="ARBA00023125"/>
    </source>
</evidence>
<dbReference type="PANTHER" id="PTHR30055">
    <property type="entry name" value="HTH-TYPE TRANSCRIPTIONAL REGULATOR RUTR"/>
    <property type="match status" value="1"/>
</dbReference>
<gene>
    <name evidence="6" type="ORF">CHR90_00025</name>
</gene>
<evidence type="ECO:0000259" key="5">
    <source>
        <dbReference type="PROSITE" id="PS50977"/>
    </source>
</evidence>
<dbReference type="SUPFAM" id="SSF48498">
    <property type="entry name" value="Tetracyclin repressor-like, C-terminal domain"/>
    <property type="match status" value="1"/>
</dbReference>
<feature type="DNA-binding region" description="H-T-H motif" evidence="4">
    <location>
        <begin position="33"/>
        <end position="52"/>
    </location>
</feature>
<dbReference type="EMBL" id="NOXS01000002">
    <property type="protein sequence ID" value="OYQ22841.1"/>
    <property type="molecule type" value="Genomic_DNA"/>
</dbReference>
<organism evidence="6 7">
    <name type="scientific">Elstera cyanobacteriorum</name>
    <dbReference type="NCBI Taxonomy" id="2022747"/>
    <lineage>
        <taxon>Bacteria</taxon>
        <taxon>Pseudomonadati</taxon>
        <taxon>Pseudomonadota</taxon>
        <taxon>Alphaproteobacteria</taxon>
        <taxon>Rhodospirillales</taxon>
        <taxon>Rhodospirillaceae</taxon>
        <taxon>Elstera</taxon>
    </lineage>
</organism>
<dbReference type="Proteomes" id="UP000216361">
    <property type="component" value="Unassembled WGS sequence"/>
</dbReference>
<dbReference type="InterPro" id="IPR036271">
    <property type="entry name" value="Tet_transcr_reg_TetR-rel_C_sf"/>
</dbReference>
<dbReference type="GO" id="GO:0000976">
    <property type="term" value="F:transcription cis-regulatory region binding"/>
    <property type="evidence" value="ECO:0007669"/>
    <property type="project" value="TreeGrafter"/>
</dbReference>
<keyword evidence="1" id="KW-0805">Transcription regulation</keyword>
<evidence type="ECO:0000256" key="3">
    <source>
        <dbReference type="ARBA" id="ARBA00023163"/>
    </source>
</evidence>
<protein>
    <recommendedName>
        <fullName evidence="5">HTH tetR-type domain-containing protein</fullName>
    </recommendedName>
</protein>
<dbReference type="RefSeq" id="WP_094406464.1">
    <property type="nucleotide sequence ID" value="NZ_NOXS01000002.1"/>
</dbReference>
<reference evidence="6 7" key="1">
    <citation type="submission" date="2017-07" db="EMBL/GenBank/DDBJ databases">
        <title>Elstera cyanobacteriorum sp. nov., a novel bacterium isolated from cyanobacterial aggregates in a eutrophic lake.</title>
        <authorList>
            <person name="Cai H."/>
        </authorList>
    </citation>
    <scope>NUCLEOTIDE SEQUENCE [LARGE SCALE GENOMIC DNA]</scope>
    <source>
        <strain evidence="6 7">TH019</strain>
    </source>
</reference>
<dbReference type="InterPro" id="IPR001647">
    <property type="entry name" value="HTH_TetR"/>
</dbReference>
<keyword evidence="3" id="KW-0804">Transcription</keyword>
<proteinExistence type="predicted"/>
<dbReference type="Pfam" id="PF00440">
    <property type="entry name" value="TetR_N"/>
    <property type="match status" value="1"/>
</dbReference>